<dbReference type="AlphaFoldDB" id="A0A7M3UQH6"/>
<evidence type="ECO:0000256" key="5">
    <source>
        <dbReference type="ARBA" id="ARBA00023242"/>
    </source>
</evidence>
<dbReference type="EMBL" id="MN883626">
    <property type="protein sequence ID" value="QOJ43679.1"/>
    <property type="molecule type" value="mRNA"/>
</dbReference>
<dbReference type="InterPro" id="IPR036638">
    <property type="entry name" value="HLH_DNA-bd_sf"/>
</dbReference>
<evidence type="ECO:0000256" key="4">
    <source>
        <dbReference type="ARBA" id="ARBA00023163"/>
    </source>
</evidence>
<dbReference type="SMART" id="SM00353">
    <property type="entry name" value="HLH"/>
    <property type="match status" value="1"/>
</dbReference>
<dbReference type="GO" id="GO:0046983">
    <property type="term" value="F:protein dimerization activity"/>
    <property type="evidence" value="ECO:0007669"/>
    <property type="project" value="InterPro"/>
</dbReference>
<evidence type="ECO:0000256" key="2">
    <source>
        <dbReference type="ARBA" id="ARBA00005510"/>
    </source>
</evidence>
<dbReference type="GO" id="GO:0005634">
    <property type="term" value="C:nucleus"/>
    <property type="evidence" value="ECO:0007669"/>
    <property type="project" value="UniProtKB-SubCell"/>
</dbReference>
<dbReference type="Gene3D" id="4.10.280.10">
    <property type="entry name" value="Helix-loop-helix DNA-binding domain"/>
    <property type="match status" value="1"/>
</dbReference>
<keyword evidence="5" id="KW-0539">Nucleus</keyword>
<reference evidence="8" key="1">
    <citation type="submission" date="2019-12" db="EMBL/GenBank/DDBJ databases">
        <title>Identification of the bHLH gene family in Dracaena cambodiana reveals candidate genes involved in flavonoid biosynthesis.</title>
        <authorList>
            <person name="Zhu J."/>
            <person name="Peng S."/>
        </authorList>
    </citation>
    <scope>NUCLEOTIDE SEQUENCE</scope>
</reference>
<organism evidence="8">
    <name type="scientific">Dracaena cambodiana</name>
    <dbReference type="NCBI Taxonomy" id="580341"/>
    <lineage>
        <taxon>Eukaryota</taxon>
        <taxon>Viridiplantae</taxon>
        <taxon>Streptophyta</taxon>
        <taxon>Embryophyta</taxon>
        <taxon>Tracheophyta</taxon>
        <taxon>Spermatophyta</taxon>
        <taxon>Magnoliopsida</taxon>
        <taxon>Liliopsida</taxon>
        <taxon>Asparagales</taxon>
        <taxon>Asparagaceae</taxon>
        <taxon>Nolinoideae</taxon>
        <taxon>Dracaena</taxon>
    </lineage>
</organism>
<evidence type="ECO:0000259" key="7">
    <source>
        <dbReference type="PROSITE" id="PS50888"/>
    </source>
</evidence>
<dbReference type="PANTHER" id="PTHR12565">
    <property type="entry name" value="STEROL REGULATORY ELEMENT-BINDING PROTEIN"/>
    <property type="match status" value="1"/>
</dbReference>
<comment type="similarity">
    <text evidence="2">Belongs to the bHLH protein family.</text>
</comment>
<evidence type="ECO:0000256" key="6">
    <source>
        <dbReference type="SAM" id="MobiDB-lite"/>
    </source>
</evidence>
<evidence type="ECO:0000256" key="1">
    <source>
        <dbReference type="ARBA" id="ARBA00004123"/>
    </source>
</evidence>
<name>A0A7M3UQH6_9ASPA</name>
<dbReference type="Pfam" id="PF00010">
    <property type="entry name" value="HLH"/>
    <property type="match status" value="1"/>
</dbReference>
<dbReference type="CDD" id="cd18919">
    <property type="entry name" value="bHLH_AtBPE_like"/>
    <property type="match status" value="1"/>
</dbReference>
<evidence type="ECO:0000256" key="3">
    <source>
        <dbReference type="ARBA" id="ARBA00023015"/>
    </source>
</evidence>
<keyword evidence="4" id="KW-0804">Transcription</keyword>
<dbReference type="PROSITE" id="PS50888">
    <property type="entry name" value="BHLH"/>
    <property type="match status" value="1"/>
</dbReference>
<dbReference type="GO" id="GO:0003700">
    <property type="term" value="F:DNA-binding transcription factor activity"/>
    <property type="evidence" value="ECO:0007669"/>
    <property type="project" value="TreeGrafter"/>
</dbReference>
<dbReference type="InterPro" id="IPR011598">
    <property type="entry name" value="bHLH_dom"/>
</dbReference>
<dbReference type="FunFam" id="4.10.280.10:FF:000002">
    <property type="entry name" value="Basic helix-loop-helix transcription factor"/>
    <property type="match status" value="1"/>
</dbReference>
<sequence>MEAPCSSGNVADQSSVNDWPQMMERLPSLSEIMSSFGLPGSTQMASVICPQELSSNVENGAERNLRGKKRKKVPECGALRSHPPLVRNQNAEAEQQKNVATETTKSPTEHKNGVGQMKEDYVHVRAKRGQATNSHSLAERVRREKISERMRLLQDLVPGCNKINGKALMLDEIINYVQSLQRQVEFLSMKLAAVNPELNLDIEQIFRKENLHLRFGAGSSPVLGYCPHIAISHPHHISSMPQMSSPWNDELMNAMQMGLIPNLAHDAVELNGSMKVEL</sequence>
<dbReference type="SUPFAM" id="SSF47459">
    <property type="entry name" value="HLH, helix-loop-helix DNA-binding domain"/>
    <property type="match status" value="1"/>
</dbReference>
<dbReference type="PANTHER" id="PTHR12565:SF312">
    <property type="entry name" value="TRANSCRIPTION FACTOR BHLH74"/>
    <property type="match status" value="1"/>
</dbReference>
<protein>
    <submittedName>
        <fullName evidence="8">BHLH transcription factor</fullName>
    </submittedName>
</protein>
<feature type="compositionally biased region" description="Polar residues" evidence="6">
    <location>
        <begin position="87"/>
        <end position="106"/>
    </location>
</feature>
<gene>
    <name evidence="8" type="primary">bHLH18</name>
</gene>
<accession>A0A7M3UQH6</accession>
<proteinExistence type="evidence at transcript level"/>
<evidence type="ECO:0000313" key="8">
    <source>
        <dbReference type="EMBL" id="QOJ43679.1"/>
    </source>
</evidence>
<feature type="region of interest" description="Disordered" evidence="6">
    <location>
        <begin position="78"/>
        <end position="113"/>
    </location>
</feature>
<keyword evidence="3" id="KW-0805">Transcription regulation</keyword>
<dbReference type="InterPro" id="IPR024097">
    <property type="entry name" value="bHLH_ZIP_TF"/>
</dbReference>
<feature type="domain" description="BHLH" evidence="7">
    <location>
        <begin position="130"/>
        <end position="180"/>
    </location>
</feature>
<comment type="subcellular location">
    <subcellularLocation>
        <location evidence="1">Nucleus</location>
    </subcellularLocation>
</comment>